<accession>A0ABV0TIQ9</accession>
<proteinExistence type="predicted"/>
<comment type="caution">
    <text evidence="1">The sequence shown here is derived from an EMBL/GenBank/DDBJ whole genome shotgun (WGS) entry which is preliminary data.</text>
</comment>
<name>A0ABV0TIQ9_9TELE</name>
<reference evidence="1 2" key="1">
    <citation type="submission" date="2021-06" db="EMBL/GenBank/DDBJ databases">
        <authorList>
            <person name="Palmer J.M."/>
        </authorList>
    </citation>
    <scope>NUCLEOTIDE SEQUENCE [LARGE SCALE GENOMIC DNA]</scope>
    <source>
        <strain evidence="2">if_2019</strain>
        <tissue evidence="1">Muscle</tissue>
    </source>
</reference>
<protein>
    <submittedName>
        <fullName evidence="1">Uncharacterized protein</fullName>
    </submittedName>
</protein>
<gene>
    <name evidence="1" type="ORF">ILYODFUR_014816</name>
</gene>
<sequence>MTAVQMVQSSMSLEDGTHTHTSKAFMHRQTLLAPNTASVKFYQVLLDKRTVVQYGCHCLISLCTSVKQELSIKKNVYGHCQHTMSFSQKKIKTICSFALFKRVSI</sequence>
<keyword evidence="2" id="KW-1185">Reference proteome</keyword>
<dbReference type="EMBL" id="JAHRIQ010036023">
    <property type="protein sequence ID" value="MEQ2232758.1"/>
    <property type="molecule type" value="Genomic_DNA"/>
</dbReference>
<dbReference type="Proteomes" id="UP001482620">
    <property type="component" value="Unassembled WGS sequence"/>
</dbReference>
<organism evidence="1 2">
    <name type="scientific">Ilyodon furcidens</name>
    <name type="common">goldbreast splitfin</name>
    <dbReference type="NCBI Taxonomy" id="33524"/>
    <lineage>
        <taxon>Eukaryota</taxon>
        <taxon>Metazoa</taxon>
        <taxon>Chordata</taxon>
        <taxon>Craniata</taxon>
        <taxon>Vertebrata</taxon>
        <taxon>Euteleostomi</taxon>
        <taxon>Actinopterygii</taxon>
        <taxon>Neopterygii</taxon>
        <taxon>Teleostei</taxon>
        <taxon>Neoteleostei</taxon>
        <taxon>Acanthomorphata</taxon>
        <taxon>Ovalentaria</taxon>
        <taxon>Atherinomorphae</taxon>
        <taxon>Cyprinodontiformes</taxon>
        <taxon>Goodeidae</taxon>
        <taxon>Ilyodon</taxon>
    </lineage>
</organism>
<evidence type="ECO:0000313" key="2">
    <source>
        <dbReference type="Proteomes" id="UP001482620"/>
    </source>
</evidence>
<evidence type="ECO:0000313" key="1">
    <source>
        <dbReference type="EMBL" id="MEQ2232758.1"/>
    </source>
</evidence>